<dbReference type="EMBL" id="BAAATD010000005">
    <property type="protein sequence ID" value="GAA2603804.1"/>
    <property type="molecule type" value="Genomic_DNA"/>
</dbReference>
<feature type="compositionally biased region" description="Gly residues" evidence="1">
    <location>
        <begin position="34"/>
        <end position="48"/>
    </location>
</feature>
<protein>
    <recommendedName>
        <fullName evidence="5">Lipoprotein</fullName>
    </recommendedName>
</protein>
<evidence type="ECO:0008006" key="5">
    <source>
        <dbReference type="Google" id="ProtNLM"/>
    </source>
</evidence>
<comment type="caution">
    <text evidence="3">The sequence shown here is derived from an EMBL/GenBank/DDBJ whole genome shotgun (WGS) entry which is preliminary data.</text>
</comment>
<feature type="signal peptide" evidence="2">
    <location>
        <begin position="1"/>
        <end position="27"/>
    </location>
</feature>
<accession>A0ABP6C5S6</accession>
<dbReference type="RefSeq" id="WP_344543356.1">
    <property type="nucleotide sequence ID" value="NZ_BAAATD010000005.1"/>
</dbReference>
<evidence type="ECO:0000256" key="2">
    <source>
        <dbReference type="SAM" id="SignalP"/>
    </source>
</evidence>
<reference evidence="4" key="1">
    <citation type="journal article" date="2019" name="Int. J. Syst. Evol. Microbiol.">
        <title>The Global Catalogue of Microorganisms (GCM) 10K type strain sequencing project: providing services to taxonomists for standard genome sequencing and annotation.</title>
        <authorList>
            <consortium name="The Broad Institute Genomics Platform"/>
            <consortium name="The Broad Institute Genome Sequencing Center for Infectious Disease"/>
            <person name="Wu L."/>
            <person name="Ma J."/>
        </authorList>
    </citation>
    <scope>NUCLEOTIDE SEQUENCE [LARGE SCALE GENOMIC DNA]</scope>
    <source>
        <strain evidence="4">JCM 6833</strain>
    </source>
</reference>
<keyword evidence="2" id="KW-0732">Signal</keyword>
<evidence type="ECO:0000313" key="3">
    <source>
        <dbReference type="EMBL" id="GAA2603804.1"/>
    </source>
</evidence>
<dbReference type="Proteomes" id="UP001501509">
    <property type="component" value="Unassembled WGS sequence"/>
</dbReference>
<feature type="chain" id="PRO_5047083930" description="Lipoprotein" evidence="2">
    <location>
        <begin position="28"/>
        <end position="191"/>
    </location>
</feature>
<evidence type="ECO:0000313" key="4">
    <source>
        <dbReference type="Proteomes" id="UP001501509"/>
    </source>
</evidence>
<keyword evidence="4" id="KW-1185">Reference proteome</keyword>
<organism evidence="3 4">
    <name type="scientific">Actinomadura fulvescens</name>
    <dbReference type="NCBI Taxonomy" id="46160"/>
    <lineage>
        <taxon>Bacteria</taxon>
        <taxon>Bacillati</taxon>
        <taxon>Actinomycetota</taxon>
        <taxon>Actinomycetes</taxon>
        <taxon>Streptosporangiales</taxon>
        <taxon>Thermomonosporaceae</taxon>
        <taxon>Actinomadura</taxon>
    </lineage>
</organism>
<feature type="region of interest" description="Disordered" evidence="1">
    <location>
        <begin position="32"/>
        <end position="58"/>
    </location>
</feature>
<sequence>MQFRRRAAAVAASAALLTGGLTGCALPGDDEDGGGGNGAGGGGGGGNGVAARSVGKGDPKVVDPSKLVVKTTADSTLGKVDLGIAGLTVRGRLAHLIVSLTPHVPPGRPSPTLYRLNGTNDASLLDTVNLKRYVVVKDSGGSQLGPGIHDDLNNDAPNTLTFTFAAPPENVKAVDVQIGKFPIFRDVPIER</sequence>
<evidence type="ECO:0000256" key="1">
    <source>
        <dbReference type="SAM" id="MobiDB-lite"/>
    </source>
</evidence>
<name>A0ABP6C5S6_9ACTN</name>
<dbReference type="PROSITE" id="PS51257">
    <property type="entry name" value="PROKAR_LIPOPROTEIN"/>
    <property type="match status" value="1"/>
</dbReference>
<proteinExistence type="predicted"/>
<gene>
    <name evidence="3" type="ORF">GCM10010411_42430</name>
</gene>